<feature type="chain" id="PRO_5045823522" evidence="6">
    <location>
        <begin position="24"/>
        <end position="530"/>
    </location>
</feature>
<sequence>MASPPPRRLAALAVHVTAAPTLAAPSPLPNNRPGDSDVKPVKDSYFVSGHFEPRADEISETLSLGACCLDGRVPVGLRGTFLRIGPNPRFDFRGKPYHVFDGDGMIHKVDFAGDGEGATYQNRWVRTMAFEKEAKNGFSFSIMGEAAEVARTGNLAWLPHARSTDDIGRANTALVWHEPRGKLLALFEQDKPYEVDIGTLETTRRVDEFPFPTFTAHPKVCSVTGDMVYFGYINGPKEGPWLHYGVVDARGKLVRSFPVTIPAPVMMHDIAVTTNYSLFYDYNNKYNNPKKVMKGEAKAMYEQDVSLPARFGVLPRMATSEHDIQWIECKLPSVVFHFANAWEEADGEHIRVYGCAMDSVDLDDLAGTESRPSGGRMHLWRLNIKTGVCEEDRDFAQVATMSCDFPQVAMDRVGQKCRYAYAAHFIAGFTVDGVIKFDLENETWTRHRYDSGKHDSGAPDGGVYGGESMFARRGDSGEDDGWLLSFTYGDARCASSLDIVDARTMERVSRVAMPTRVPAGFHALWKPASV</sequence>
<dbReference type="PANTHER" id="PTHR10543:SF89">
    <property type="entry name" value="CAROTENOID 9,10(9',10')-CLEAVAGE DIOXYGENASE 1"/>
    <property type="match status" value="1"/>
</dbReference>
<name>A0ABN9PG31_9DINO</name>
<evidence type="ECO:0000313" key="7">
    <source>
        <dbReference type="EMBL" id="CAK0791892.1"/>
    </source>
</evidence>
<organism evidence="7 8">
    <name type="scientific">Prorocentrum cordatum</name>
    <dbReference type="NCBI Taxonomy" id="2364126"/>
    <lineage>
        <taxon>Eukaryota</taxon>
        <taxon>Sar</taxon>
        <taxon>Alveolata</taxon>
        <taxon>Dinophyceae</taxon>
        <taxon>Prorocentrales</taxon>
        <taxon>Prorocentraceae</taxon>
        <taxon>Prorocentrum</taxon>
    </lineage>
</organism>
<protein>
    <submittedName>
        <fullName evidence="7">Uncharacterized protein</fullName>
    </submittedName>
</protein>
<dbReference type="EMBL" id="CAUYUJ010000673">
    <property type="protein sequence ID" value="CAK0791892.1"/>
    <property type="molecule type" value="Genomic_DNA"/>
</dbReference>
<evidence type="ECO:0000256" key="1">
    <source>
        <dbReference type="ARBA" id="ARBA00001954"/>
    </source>
</evidence>
<evidence type="ECO:0000256" key="6">
    <source>
        <dbReference type="SAM" id="SignalP"/>
    </source>
</evidence>
<evidence type="ECO:0000256" key="2">
    <source>
        <dbReference type="ARBA" id="ARBA00006787"/>
    </source>
</evidence>
<reference evidence="7" key="1">
    <citation type="submission" date="2023-10" db="EMBL/GenBank/DDBJ databases">
        <authorList>
            <person name="Chen Y."/>
            <person name="Shah S."/>
            <person name="Dougan E. K."/>
            <person name="Thang M."/>
            <person name="Chan C."/>
        </authorList>
    </citation>
    <scope>NUCLEOTIDE SEQUENCE [LARGE SCALE GENOMIC DNA]</scope>
</reference>
<comment type="caution">
    <text evidence="7">The sequence shown here is derived from an EMBL/GenBank/DDBJ whole genome shotgun (WGS) entry which is preliminary data.</text>
</comment>
<evidence type="ECO:0000256" key="5">
    <source>
        <dbReference type="ARBA" id="ARBA00023004"/>
    </source>
</evidence>
<comment type="cofactor">
    <cofactor evidence="1">
        <name>Fe(2+)</name>
        <dbReference type="ChEBI" id="CHEBI:29033"/>
    </cofactor>
</comment>
<comment type="similarity">
    <text evidence="2">Belongs to the carotenoid oxygenase family.</text>
</comment>
<evidence type="ECO:0000256" key="3">
    <source>
        <dbReference type="ARBA" id="ARBA00022723"/>
    </source>
</evidence>
<dbReference type="InterPro" id="IPR004294">
    <property type="entry name" value="Carotenoid_Oase"/>
</dbReference>
<keyword evidence="6" id="KW-0732">Signal</keyword>
<dbReference type="Proteomes" id="UP001189429">
    <property type="component" value="Unassembled WGS sequence"/>
</dbReference>
<proteinExistence type="inferred from homology"/>
<keyword evidence="5" id="KW-0408">Iron</keyword>
<evidence type="ECO:0000313" key="8">
    <source>
        <dbReference type="Proteomes" id="UP001189429"/>
    </source>
</evidence>
<dbReference type="Pfam" id="PF03055">
    <property type="entry name" value="RPE65"/>
    <property type="match status" value="1"/>
</dbReference>
<dbReference type="PANTHER" id="PTHR10543">
    <property type="entry name" value="BETA-CAROTENE DIOXYGENASE"/>
    <property type="match status" value="1"/>
</dbReference>
<keyword evidence="4" id="KW-0560">Oxidoreductase</keyword>
<gene>
    <name evidence="7" type="ORF">PCOR1329_LOCUS2664</name>
</gene>
<keyword evidence="8" id="KW-1185">Reference proteome</keyword>
<evidence type="ECO:0000256" key="4">
    <source>
        <dbReference type="ARBA" id="ARBA00023002"/>
    </source>
</evidence>
<accession>A0ABN9PG31</accession>
<keyword evidence="3" id="KW-0479">Metal-binding</keyword>
<feature type="signal peptide" evidence="6">
    <location>
        <begin position="1"/>
        <end position="23"/>
    </location>
</feature>